<protein>
    <submittedName>
        <fullName evidence="1">Uncharacterized protein</fullName>
    </submittedName>
</protein>
<dbReference type="GeneID" id="90545439"/>
<proteinExistence type="predicted"/>
<dbReference type="Proteomes" id="UP000182135">
    <property type="component" value="Unassembled WGS sequence"/>
</dbReference>
<evidence type="ECO:0000313" key="1">
    <source>
        <dbReference type="EMBL" id="SFF95759.1"/>
    </source>
</evidence>
<reference evidence="1 2" key="1">
    <citation type="submission" date="2016-10" db="EMBL/GenBank/DDBJ databases">
        <authorList>
            <person name="de Groot N.N."/>
        </authorList>
    </citation>
    <scope>NUCLEOTIDE SEQUENCE [LARGE SCALE GENOMIC DNA]</scope>
    <source>
        <strain evidence="1 2">NLAE-zl-G419</strain>
    </source>
</reference>
<dbReference type="eggNOG" id="ENOG50335CG">
    <property type="taxonomic scope" value="Bacteria"/>
</dbReference>
<keyword evidence="2" id="KW-1185">Reference proteome</keyword>
<dbReference type="EMBL" id="FOOE01000017">
    <property type="protein sequence ID" value="SFF95759.1"/>
    <property type="molecule type" value="Genomic_DNA"/>
</dbReference>
<evidence type="ECO:0000313" key="2">
    <source>
        <dbReference type="Proteomes" id="UP000182135"/>
    </source>
</evidence>
<dbReference type="RefSeq" id="WP_027639155.1">
    <property type="nucleotide sequence ID" value="NZ_BAAACD010000003.1"/>
</dbReference>
<name>A0A1I2MYQ2_9CLOT</name>
<accession>A0A1I2MYQ2</accession>
<sequence>MIKSSKIARGGLYTALTILILYICSIAPTNKLTLLAVASAIIPLSILTIGIKYSFAVYCASGLLAVILGLNASAVNYILLFGVYGFIKYYVEALRKPVLEILLKLIFFICSAGLLYGVYSLLGLPLNFALNIFILSLIYIVFAFIYDYALTIIINFIDTKFKGRV</sequence>
<dbReference type="AlphaFoldDB" id="A0A1I2MYQ2"/>
<dbReference type="OrthoDB" id="1708005at2"/>
<dbReference type="STRING" id="1529.SAMN04487885_11749"/>
<organism evidence="1 2">
    <name type="scientific">Clostridium cadaveris</name>
    <dbReference type="NCBI Taxonomy" id="1529"/>
    <lineage>
        <taxon>Bacteria</taxon>
        <taxon>Bacillati</taxon>
        <taxon>Bacillota</taxon>
        <taxon>Clostridia</taxon>
        <taxon>Eubacteriales</taxon>
        <taxon>Clostridiaceae</taxon>
        <taxon>Clostridium</taxon>
    </lineage>
</organism>
<gene>
    <name evidence="1" type="ORF">SAMN04487885_11749</name>
</gene>